<reference evidence="3" key="1">
    <citation type="submission" date="2020-05" db="UniProtKB">
        <authorList>
            <consortium name="EnsemblMetazoa"/>
        </authorList>
    </citation>
    <scope>IDENTIFICATION</scope>
    <source>
        <strain evidence="3">BB02</strain>
    </source>
</reference>
<dbReference type="AlphaFoldDB" id="A0A2C9L2Z4"/>
<dbReference type="VEuPathDB" id="VectorBase:BGLAX_033042"/>
<dbReference type="KEGG" id="bgt:106052218"/>
<dbReference type="Proteomes" id="UP000076420">
    <property type="component" value="Unassembled WGS sequence"/>
</dbReference>
<evidence type="ECO:0000259" key="2">
    <source>
        <dbReference type="Pfam" id="PF14816"/>
    </source>
</evidence>
<dbReference type="InterPro" id="IPR044276">
    <property type="entry name" value="CANIN_dom"/>
</dbReference>
<dbReference type="VEuPathDB" id="VectorBase:BGLB026458"/>
<dbReference type="OrthoDB" id="6158547at2759"/>
<dbReference type="Pfam" id="PF14816">
    <property type="entry name" value="CANIN"/>
    <property type="match status" value="1"/>
</dbReference>
<dbReference type="PANTHER" id="PTHR16046:SF9">
    <property type="entry name" value="SMC5-SMC6 COMPLEX LOCALIZATION FACTOR PROTEIN 2"/>
    <property type="match status" value="1"/>
</dbReference>
<dbReference type="STRING" id="6526.A0A2C9L2Z4"/>
<protein>
    <recommendedName>
        <fullName evidence="2">Coiled-coil SMC6 And NSE5 INteracting (CANIN) domain-containing protein</fullName>
    </recommendedName>
</protein>
<dbReference type="EnsemblMetazoa" id="BGLB026458-RA">
    <property type="protein sequence ID" value="BGLB026458-PA"/>
    <property type="gene ID" value="BGLB026458"/>
</dbReference>
<organism evidence="3 4">
    <name type="scientific">Biomphalaria glabrata</name>
    <name type="common">Bloodfluke planorb</name>
    <name type="synonym">Freshwater snail</name>
    <dbReference type="NCBI Taxonomy" id="6526"/>
    <lineage>
        <taxon>Eukaryota</taxon>
        <taxon>Metazoa</taxon>
        <taxon>Spiralia</taxon>
        <taxon>Lophotrochozoa</taxon>
        <taxon>Mollusca</taxon>
        <taxon>Gastropoda</taxon>
        <taxon>Heterobranchia</taxon>
        <taxon>Euthyneura</taxon>
        <taxon>Panpulmonata</taxon>
        <taxon>Hygrophila</taxon>
        <taxon>Lymnaeoidea</taxon>
        <taxon>Planorbidae</taxon>
        <taxon>Biomphalaria</taxon>
    </lineage>
</organism>
<proteinExistence type="inferred from homology"/>
<accession>A0A2C9L2Z4</accession>
<gene>
    <name evidence="3" type="primary">106052218</name>
</gene>
<dbReference type="PANTHER" id="PTHR16046">
    <property type="entry name" value="SMC5-SMC6 COMPLEX LOCALIZATION FACTOR 2"/>
    <property type="match status" value="1"/>
</dbReference>
<comment type="similarity">
    <text evidence="1">Belongs to the FAM178 family.</text>
</comment>
<name>A0A2C9L2Z4_BIOGL</name>
<dbReference type="InterPro" id="IPR026161">
    <property type="entry name" value="FAM178"/>
</dbReference>
<evidence type="ECO:0000313" key="4">
    <source>
        <dbReference type="Proteomes" id="UP000076420"/>
    </source>
</evidence>
<feature type="domain" description="Coiled-coil SMC6 And NSE5 INteracting (CANIN)" evidence="2">
    <location>
        <begin position="54"/>
        <end position="399"/>
    </location>
</feature>
<sequence length="561" mass="63984">MESATELDLEESSDDELEDIETFIQTPSKCFSKYCLSPVPNGDALQSHIRPNEKSISKNLDTLLQEVRLQNAEEDDLNKMKKELWSNIVSESETIHQDTMGHLDLASEHADHINQLEVKTSQLTSVYPGLEVFHPDLFCCLFTEHVSPSDFGFIPVNTVDFKIAEIIAEDWKTLLMSNTLLPLMSKISCVDKIMMWLWNLMSVCTCTPEIISNLLRHMVKRLANERAPKQTFWCPNSQDLLRLLVNLGSRPEDLQGRQTVFSIEEVSTALRVTKQSTEKTEPITDEMFADRFKTVLDILSLCLQTSPLQSKKDISSMFYMLATTALHAAFPTSLSWEFEVCLTSLLECYKSCDWQEVLPELSRCLLSITDHHHNQAHLLDLMPRSSRGRCLRQMLGVLFLHCQLAPMNSPPNLDYETLKLSDILQIGSRSKDHTLTPLCSSLQSLITTDLYKLSSVITLVDKTVGNEKQRGEQSVAELQFLINEIQKVIKMIRDNMNNLDYSRVKDSLTCLTMKWSLTLQDAKSQEKTIFNWATARPHQPVQPEVLRDIQNLEMDDDSDSC</sequence>
<evidence type="ECO:0000313" key="3">
    <source>
        <dbReference type="EnsemblMetazoa" id="BGLB026458-PA"/>
    </source>
</evidence>
<evidence type="ECO:0000256" key="1">
    <source>
        <dbReference type="ARBA" id="ARBA00010311"/>
    </source>
</evidence>